<dbReference type="EMBL" id="RCYR01000009">
    <property type="protein sequence ID" value="RYS80480.1"/>
    <property type="molecule type" value="Genomic_DNA"/>
</dbReference>
<gene>
    <name evidence="1" type="ORF">EAI93_06415</name>
</gene>
<accession>A0A4Q5C6U7</accession>
<dbReference type="AlphaFoldDB" id="A0A4Q5C6U7"/>
<organism evidence="1 2">
    <name type="scientific">[Ruminococcus] torques</name>
    <dbReference type="NCBI Taxonomy" id="33039"/>
    <lineage>
        <taxon>Bacteria</taxon>
        <taxon>Bacillati</taxon>
        <taxon>Bacillota</taxon>
        <taxon>Clostridia</taxon>
        <taxon>Lachnospirales</taxon>
        <taxon>Lachnospiraceae</taxon>
        <taxon>Mediterraneibacter</taxon>
    </lineage>
</organism>
<comment type="caution">
    <text evidence="1">The sequence shown here is derived from an EMBL/GenBank/DDBJ whole genome shotgun (WGS) entry which is preliminary data.</text>
</comment>
<evidence type="ECO:0000313" key="2">
    <source>
        <dbReference type="Proteomes" id="UP000292665"/>
    </source>
</evidence>
<reference evidence="1 2" key="1">
    <citation type="journal article" date="2019" name="Science, e1252229">
        <title>Invertible promoters mediate bacterial phase variation, antibiotic resistance, and host adaptation in the gut.</title>
        <authorList>
            <person name="Jiang X."/>
            <person name="Hall A.B."/>
            <person name="Arthur T.D."/>
            <person name="Plichta D.R."/>
            <person name="Covington C.T."/>
            <person name="Poyet M."/>
            <person name="Crothers J."/>
            <person name="Moses P.L."/>
            <person name="Tolonen A.C."/>
            <person name="Vlamakis H."/>
            <person name="Alm E.J."/>
            <person name="Xavier R.J."/>
        </authorList>
    </citation>
    <scope>NUCLEOTIDE SEQUENCE [LARGE SCALE GENOMIC DNA]</scope>
    <source>
        <strain evidence="2">aa_0143</strain>
    </source>
</reference>
<evidence type="ECO:0000313" key="1">
    <source>
        <dbReference type="EMBL" id="RYS80480.1"/>
    </source>
</evidence>
<dbReference type="Proteomes" id="UP000292665">
    <property type="component" value="Unassembled WGS sequence"/>
</dbReference>
<proteinExistence type="predicted"/>
<dbReference type="RefSeq" id="WP_129794844.1">
    <property type="nucleotide sequence ID" value="NZ_CATVPX010000017.1"/>
</dbReference>
<name>A0A4Q5C6U7_9FIRM</name>
<sequence length="205" mass="24296">MKNKTKNSTRAAVSRYDEKFERAMIRMPIGTRAMIADTDLSVNAFANDAIERQLKALEMFDFEDDIKSMTPPKEVDGKPVYNFVDERKHIKPGRWWHDVVFFWDDLELNDLFIRFMDEEEPGNNNYKDGCRIIFDIVDTSRYEIVDAKYTDEELARMTYKQLKKIPEKDFGGKQDNADKLKRKFRKYLYKGEKQPLYDFLGVGQE</sequence>
<protein>
    <submittedName>
        <fullName evidence="1">Uncharacterized protein</fullName>
    </submittedName>
</protein>